<evidence type="ECO:0000259" key="12">
    <source>
        <dbReference type="PROSITE" id="PS50109"/>
    </source>
</evidence>
<sequence length="430" mass="44588">MTGQGVPLRRRVLVVIVSVIALAVVLFLVPLAVAVSLLFHDQTVAALQRDAAWVAAAVPDEAPAALKLPTGLPGDLAVGGYDVSGFKMFGDGPAFSGLARAGRDGRVHDAVEGDLLAVSAPVPSDEGTGMVIRVATPNTEVEERVHQAWLLMAGLATFVIALAAGVAVHQSARLAAPLERLTAAAQALGGGDFSIRAAPSGLLEADQAGQALESTARRLGAVLSRERAFSADVSHQLRTGLTGLLLGLESALSRPGADLAPAVRAALTRGERLQEVIDDLVRLSRDSHAPAEPLDIDDLMEELRREWHGPLAEQGRRLTIAVQPDLPSTSAQPAAVRQVLRVLLDNALRHGRGEVAVTVSDVGPGLAIEVGDHGPGIAEGTDPFVRSSGDSHGIGLALARSLAEAEGGRLVLSRAGPPLFSLLLPGRHDS</sequence>
<dbReference type="PRINTS" id="PR00344">
    <property type="entry name" value="BCTRLSENSOR"/>
</dbReference>
<keyword evidence="10 11" id="KW-0472">Membrane</keyword>
<gene>
    <name evidence="14" type="ORF">ACFPZ3_63950</name>
</gene>
<proteinExistence type="predicted"/>
<comment type="subcellular location">
    <subcellularLocation>
        <location evidence="2">Cell membrane</location>
    </subcellularLocation>
</comment>
<feature type="domain" description="HAMP" evidence="13">
    <location>
        <begin position="172"/>
        <end position="224"/>
    </location>
</feature>
<reference evidence="15" key="1">
    <citation type="journal article" date="2019" name="Int. J. Syst. Evol. Microbiol.">
        <title>The Global Catalogue of Microorganisms (GCM) 10K type strain sequencing project: providing services to taxonomists for standard genome sequencing and annotation.</title>
        <authorList>
            <consortium name="The Broad Institute Genomics Platform"/>
            <consortium name="The Broad Institute Genome Sequencing Center for Infectious Disease"/>
            <person name="Wu L."/>
            <person name="Ma J."/>
        </authorList>
    </citation>
    <scope>NUCLEOTIDE SEQUENCE [LARGE SCALE GENOMIC DNA]</scope>
    <source>
        <strain evidence="15">CCUG 53903</strain>
    </source>
</reference>
<dbReference type="PROSITE" id="PS50885">
    <property type="entry name" value="HAMP"/>
    <property type="match status" value="1"/>
</dbReference>
<evidence type="ECO:0000256" key="1">
    <source>
        <dbReference type="ARBA" id="ARBA00000085"/>
    </source>
</evidence>
<organism evidence="14 15">
    <name type="scientific">Nonomuraea insulae</name>
    <dbReference type="NCBI Taxonomy" id="1616787"/>
    <lineage>
        <taxon>Bacteria</taxon>
        <taxon>Bacillati</taxon>
        <taxon>Actinomycetota</taxon>
        <taxon>Actinomycetes</taxon>
        <taxon>Streptosporangiales</taxon>
        <taxon>Streptosporangiaceae</taxon>
        <taxon>Nonomuraea</taxon>
    </lineage>
</organism>
<evidence type="ECO:0000256" key="2">
    <source>
        <dbReference type="ARBA" id="ARBA00004236"/>
    </source>
</evidence>
<dbReference type="SUPFAM" id="SSF55874">
    <property type="entry name" value="ATPase domain of HSP90 chaperone/DNA topoisomerase II/histidine kinase"/>
    <property type="match status" value="1"/>
</dbReference>
<keyword evidence="14" id="KW-0067">ATP-binding</keyword>
<dbReference type="InterPro" id="IPR005467">
    <property type="entry name" value="His_kinase_dom"/>
</dbReference>
<evidence type="ECO:0000259" key="13">
    <source>
        <dbReference type="PROSITE" id="PS50885"/>
    </source>
</evidence>
<keyword evidence="6 11" id="KW-0812">Transmembrane</keyword>
<dbReference type="InterPro" id="IPR003660">
    <property type="entry name" value="HAMP_dom"/>
</dbReference>
<dbReference type="EC" id="2.7.13.3" evidence="3"/>
<dbReference type="InterPro" id="IPR003594">
    <property type="entry name" value="HATPase_dom"/>
</dbReference>
<keyword evidence="4" id="KW-0597">Phosphoprotein</keyword>
<dbReference type="RefSeq" id="WP_379524183.1">
    <property type="nucleotide sequence ID" value="NZ_JBHSPA010000115.1"/>
</dbReference>
<keyword evidence="5" id="KW-0808">Transferase</keyword>
<keyword evidence="14" id="KW-0547">Nucleotide-binding</keyword>
<feature type="domain" description="Histidine kinase" evidence="12">
    <location>
        <begin position="232"/>
        <end position="428"/>
    </location>
</feature>
<evidence type="ECO:0000256" key="8">
    <source>
        <dbReference type="ARBA" id="ARBA00022989"/>
    </source>
</evidence>
<comment type="catalytic activity">
    <reaction evidence="1">
        <text>ATP + protein L-histidine = ADP + protein N-phospho-L-histidine.</text>
        <dbReference type="EC" id="2.7.13.3"/>
    </reaction>
</comment>
<evidence type="ECO:0000256" key="4">
    <source>
        <dbReference type="ARBA" id="ARBA00022553"/>
    </source>
</evidence>
<dbReference type="Proteomes" id="UP001596058">
    <property type="component" value="Unassembled WGS sequence"/>
</dbReference>
<dbReference type="InterPro" id="IPR004358">
    <property type="entry name" value="Sig_transdc_His_kin-like_C"/>
</dbReference>
<dbReference type="SUPFAM" id="SSF47384">
    <property type="entry name" value="Homodimeric domain of signal transducing histidine kinase"/>
    <property type="match status" value="1"/>
</dbReference>
<dbReference type="Pfam" id="PF00512">
    <property type="entry name" value="HisKA"/>
    <property type="match status" value="1"/>
</dbReference>
<dbReference type="PANTHER" id="PTHR45436:SF5">
    <property type="entry name" value="SENSOR HISTIDINE KINASE TRCS"/>
    <property type="match status" value="1"/>
</dbReference>
<evidence type="ECO:0000313" key="15">
    <source>
        <dbReference type="Proteomes" id="UP001596058"/>
    </source>
</evidence>
<evidence type="ECO:0000313" key="14">
    <source>
        <dbReference type="EMBL" id="MFC5834772.1"/>
    </source>
</evidence>
<evidence type="ECO:0000256" key="7">
    <source>
        <dbReference type="ARBA" id="ARBA00022777"/>
    </source>
</evidence>
<dbReference type="SMART" id="SM00387">
    <property type="entry name" value="HATPase_c"/>
    <property type="match status" value="1"/>
</dbReference>
<name>A0ABW1DB33_9ACTN</name>
<keyword evidence="15" id="KW-1185">Reference proteome</keyword>
<evidence type="ECO:0000256" key="9">
    <source>
        <dbReference type="ARBA" id="ARBA00023012"/>
    </source>
</evidence>
<dbReference type="InterPro" id="IPR036097">
    <property type="entry name" value="HisK_dim/P_sf"/>
</dbReference>
<evidence type="ECO:0000256" key="3">
    <source>
        <dbReference type="ARBA" id="ARBA00012438"/>
    </source>
</evidence>
<evidence type="ECO:0000256" key="5">
    <source>
        <dbReference type="ARBA" id="ARBA00022679"/>
    </source>
</evidence>
<accession>A0ABW1DB33</accession>
<dbReference type="InterPro" id="IPR003661">
    <property type="entry name" value="HisK_dim/P_dom"/>
</dbReference>
<comment type="caution">
    <text evidence="14">The sequence shown here is derived from an EMBL/GenBank/DDBJ whole genome shotgun (WGS) entry which is preliminary data.</text>
</comment>
<dbReference type="Pfam" id="PF00672">
    <property type="entry name" value="HAMP"/>
    <property type="match status" value="1"/>
</dbReference>
<dbReference type="Gene3D" id="3.30.565.10">
    <property type="entry name" value="Histidine kinase-like ATPase, C-terminal domain"/>
    <property type="match status" value="1"/>
</dbReference>
<dbReference type="CDD" id="cd06225">
    <property type="entry name" value="HAMP"/>
    <property type="match status" value="1"/>
</dbReference>
<dbReference type="Gene3D" id="1.10.287.130">
    <property type="match status" value="1"/>
</dbReference>
<dbReference type="Pfam" id="PF02518">
    <property type="entry name" value="HATPase_c"/>
    <property type="match status" value="1"/>
</dbReference>
<dbReference type="GO" id="GO:0005524">
    <property type="term" value="F:ATP binding"/>
    <property type="evidence" value="ECO:0007669"/>
    <property type="project" value="UniProtKB-KW"/>
</dbReference>
<evidence type="ECO:0000256" key="10">
    <source>
        <dbReference type="ARBA" id="ARBA00023136"/>
    </source>
</evidence>
<keyword evidence="9" id="KW-0902">Two-component regulatory system</keyword>
<dbReference type="SMART" id="SM00304">
    <property type="entry name" value="HAMP"/>
    <property type="match status" value="1"/>
</dbReference>
<dbReference type="InterPro" id="IPR036890">
    <property type="entry name" value="HATPase_C_sf"/>
</dbReference>
<protein>
    <recommendedName>
        <fullName evidence="3">histidine kinase</fullName>
        <ecNumber evidence="3">2.7.13.3</ecNumber>
    </recommendedName>
</protein>
<dbReference type="PANTHER" id="PTHR45436">
    <property type="entry name" value="SENSOR HISTIDINE KINASE YKOH"/>
    <property type="match status" value="1"/>
</dbReference>
<keyword evidence="8 11" id="KW-1133">Transmembrane helix</keyword>
<dbReference type="EMBL" id="JBHSPA010000115">
    <property type="protein sequence ID" value="MFC5834772.1"/>
    <property type="molecule type" value="Genomic_DNA"/>
</dbReference>
<feature type="transmembrane region" description="Helical" evidence="11">
    <location>
        <begin position="12"/>
        <end position="39"/>
    </location>
</feature>
<dbReference type="InterPro" id="IPR050428">
    <property type="entry name" value="TCS_sensor_his_kinase"/>
</dbReference>
<evidence type="ECO:0000256" key="11">
    <source>
        <dbReference type="SAM" id="Phobius"/>
    </source>
</evidence>
<keyword evidence="7" id="KW-0418">Kinase</keyword>
<dbReference type="Gene3D" id="6.10.340.10">
    <property type="match status" value="1"/>
</dbReference>
<dbReference type="SMART" id="SM00388">
    <property type="entry name" value="HisKA"/>
    <property type="match status" value="1"/>
</dbReference>
<evidence type="ECO:0000256" key="6">
    <source>
        <dbReference type="ARBA" id="ARBA00022692"/>
    </source>
</evidence>
<dbReference type="PROSITE" id="PS50109">
    <property type="entry name" value="HIS_KIN"/>
    <property type="match status" value="1"/>
</dbReference>